<protein>
    <submittedName>
        <fullName evidence="2">Uncharacterized protein</fullName>
    </submittedName>
</protein>
<comment type="caution">
    <text evidence="2">The sequence shown here is derived from an EMBL/GenBank/DDBJ whole genome shotgun (WGS) entry which is preliminary data.</text>
</comment>
<feature type="compositionally biased region" description="Polar residues" evidence="1">
    <location>
        <begin position="1"/>
        <end position="10"/>
    </location>
</feature>
<organism evidence="2 3">
    <name type="scientific">Triparma strigata</name>
    <dbReference type="NCBI Taxonomy" id="1606541"/>
    <lineage>
        <taxon>Eukaryota</taxon>
        <taxon>Sar</taxon>
        <taxon>Stramenopiles</taxon>
        <taxon>Ochrophyta</taxon>
        <taxon>Bolidophyceae</taxon>
        <taxon>Parmales</taxon>
        <taxon>Triparmaceae</taxon>
        <taxon>Triparma</taxon>
    </lineage>
</organism>
<evidence type="ECO:0000313" key="3">
    <source>
        <dbReference type="Proteomes" id="UP001165085"/>
    </source>
</evidence>
<name>A0A9W7C5F9_9STRA</name>
<feature type="region of interest" description="Disordered" evidence="1">
    <location>
        <begin position="1"/>
        <end position="26"/>
    </location>
</feature>
<dbReference type="PANTHER" id="PTHR45661">
    <property type="entry name" value="SURFACE ANTIGEN"/>
    <property type="match status" value="1"/>
</dbReference>
<dbReference type="AlphaFoldDB" id="A0A9W7C5F9"/>
<dbReference type="InterPro" id="IPR053139">
    <property type="entry name" value="Surface_bspA-like"/>
</dbReference>
<dbReference type="InterPro" id="IPR032675">
    <property type="entry name" value="LRR_dom_sf"/>
</dbReference>
<dbReference type="OrthoDB" id="10264456at2759"/>
<dbReference type="PANTHER" id="PTHR45661:SF3">
    <property type="entry name" value="IG-LIKE DOMAIN-CONTAINING PROTEIN"/>
    <property type="match status" value="1"/>
</dbReference>
<dbReference type="Pfam" id="PF13306">
    <property type="entry name" value="LRR_5"/>
    <property type="match status" value="1"/>
</dbReference>
<evidence type="ECO:0000256" key="1">
    <source>
        <dbReference type="SAM" id="MobiDB-lite"/>
    </source>
</evidence>
<reference evidence="3" key="1">
    <citation type="journal article" date="2023" name="Commun. Biol.">
        <title>Genome analysis of Parmales, the sister group of diatoms, reveals the evolutionary specialization of diatoms from phago-mixotrophs to photoautotrophs.</title>
        <authorList>
            <person name="Ban H."/>
            <person name="Sato S."/>
            <person name="Yoshikawa S."/>
            <person name="Yamada K."/>
            <person name="Nakamura Y."/>
            <person name="Ichinomiya M."/>
            <person name="Sato N."/>
            <person name="Blanc-Mathieu R."/>
            <person name="Endo H."/>
            <person name="Kuwata A."/>
            <person name="Ogata H."/>
        </authorList>
    </citation>
    <scope>NUCLEOTIDE SEQUENCE [LARGE SCALE GENOMIC DNA]</scope>
    <source>
        <strain evidence="3">NIES 3701</strain>
    </source>
</reference>
<evidence type="ECO:0000313" key="2">
    <source>
        <dbReference type="EMBL" id="GMH98380.1"/>
    </source>
</evidence>
<keyword evidence="3" id="KW-1185">Reference proteome</keyword>
<proteinExistence type="predicted"/>
<gene>
    <name evidence="2" type="ORF">TrST_g9820</name>
</gene>
<dbReference type="SUPFAM" id="SSF52058">
    <property type="entry name" value="L domain-like"/>
    <property type="match status" value="1"/>
</dbReference>
<dbReference type="Proteomes" id="UP001165085">
    <property type="component" value="Unassembled WGS sequence"/>
</dbReference>
<dbReference type="Gene3D" id="3.80.10.10">
    <property type="entry name" value="Ribonuclease Inhibitor"/>
    <property type="match status" value="1"/>
</dbReference>
<accession>A0A9W7C5F9</accession>
<sequence length="261" mass="28940">MKRSNASTTHQDIKTAGDNIGEGKAVGKGPAAEPAVAKWVVPSFFFTDDWRLCLFVENVPLDTLMTMRLLCKDWRRAVDKFMDGMIESGVMIVIGGNDIGWKEAFAQRERRGFLTQVVFLLNITKVGDRACKYASILVVVEIPEGVEYIGWGAFRDCSSLTTVSFPTTLKSIGRVAFNRCSSLDNVDLLHTQLQEIGDSAFYDCSKLKSMTIPESLQSVGRYVFNNCSKLVPAYIDTNDRENNTVATLGVIAHLRSLQPNP</sequence>
<dbReference type="EMBL" id="BRXY01000515">
    <property type="protein sequence ID" value="GMH98380.1"/>
    <property type="molecule type" value="Genomic_DNA"/>
</dbReference>
<dbReference type="InterPro" id="IPR026906">
    <property type="entry name" value="LRR_5"/>
</dbReference>